<name>A0A5D4TVY5_9BACI</name>
<dbReference type="EMBL" id="VTEZ01000004">
    <property type="protein sequence ID" value="TYS84794.1"/>
    <property type="molecule type" value="Genomic_DNA"/>
</dbReference>
<evidence type="ECO:0000256" key="1">
    <source>
        <dbReference type="ARBA" id="ARBA00022741"/>
    </source>
</evidence>
<dbReference type="Pfam" id="PF03630">
    <property type="entry name" value="Fumble"/>
    <property type="match status" value="1"/>
</dbReference>
<keyword evidence="4" id="KW-0418">Kinase</keyword>
<evidence type="ECO:0000313" key="5">
    <source>
        <dbReference type="Proteomes" id="UP000324269"/>
    </source>
</evidence>
<dbReference type="NCBIfam" id="NF009842">
    <property type="entry name" value="PRK13317.1"/>
    <property type="match status" value="1"/>
</dbReference>
<dbReference type="GO" id="GO:0015937">
    <property type="term" value="P:coenzyme A biosynthetic process"/>
    <property type="evidence" value="ECO:0007669"/>
    <property type="project" value="UniProtKB-KW"/>
</dbReference>
<dbReference type="PANTHER" id="PTHR12280:SF20">
    <property type="entry name" value="4'-PHOSPHOPANTETHEINE PHOSPHATASE"/>
    <property type="match status" value="1"/>
</dbReference>
<dbReference type="InterPro" id="IPR004567">
    <property type="entry name" value="Type_II_PanK"/>
</dbReference>
<keyword evidence="3" id="KW-0173">Coenzyme A biosynthesis</keyword>
<gene>
    <name evidence="4" type="primary">coaW</name>
    <name evidence="4" type="ORF">FZC85_15665</name>
</gene>
<dbReference type="GO" id="GO:0004594">
    <property type="term" value="F:pantothenate kinase activity"/>
    <property type="evidence" value="ECO:0007669"/>
    <property type="project" value="UniProtKB-EC"/>
</dbReference>
<keyword evidence="4" id="KW-0808">Transferase</keyword>
<protein>
    <submittedName>
        <fullName evidence="4">Type II pantothenate kinase</fullName>
        <ecNumber evidence="4">2.7.1.33</ecNumber>
    </submittedName>
</protein>
<dbReference type="Gene3D" id="3.30.420.40">
    <property type="match status" value="1"/>
</dbReference>
<evidence type="ECO:0000313" key="4">
    <source>
        <dbReference type="EMBL" id="TYS84794.1"/>
    </source>
</evidence>
<dbReference type="InterPro" id="IPR043129">
    <property type="entry name" value="ATPase_NBD"/>
</dbReference>
<dbReference type="CDD" id="cd24085">
    <property type="entry name" value="ASKHA_NBD_PanK-II_bac"/>
    <property type="match status" value="1"/>
</dbReference>
<accession>A0A5D4TVY5</accession>
<dbReference type="OrthoDB" id="358216at2"/>
<keyword evidence="2" id="KW-0067">ATP-binding</keyword>
<comment type="caution">
    <text evidence="4">The sequence shown here is derived from an EMBL/GenBank/DDBJ whole genome shotgun (WGS) entry which is preliminary data.</text>
</comment>
<dbReference type="Proteomes" id="UP000324269">
    <property type="component" value="Unassembled WGS sequence"/>
</dbReference>
<dbReference type="SUPFAM" id="SSF53067">
    <property type="entry name" value="Actin-like ATPase domain"/>
    <property type="match status" value="1"/>
</dbReference>
<evidence type="ECO:0000256" key="3">
    <source>
        <dbReference type="ARBA" id="ARBA00022993"/>
    </source>
</evidence>
<evidence type="ECO:0000256" key="2">
    <source>
        <dbReference type="ARBA" id="ARBA00022840"/>
    </source>
</evidence>
<organism evidence="4 5">
    <name type="scientific">Rossellomorea aquimaris</name>
    <dbReference type="NCBI Taxonomy" id="189382"/>
    <lineage>
        <taxon>Bacteria</taxon>
        <taxon>Bacillati</taxon>
        <taxon>Bacillota</taxon>
        <taxon>Bacilli</taxon>
        <taxon>Bacillales</taxon>
        <taxon>Bacillaceae</taxon>
        <taxon>Rossellomorea</taxon>
    </lineage>
</organism>
<proteinExistence type="predicted"/>
<dbReference type="PANTHER" id="PTHR12280">
    <property type="entry name" value="PANTOTHENATE KINASE"/>
    <property type="match status" value="1"/>
</dbReference>
<dbReference type="EC" id="2.7.1.33" evidence="4"/>
<sequence length="320" mass="35618">MVAHYRGYFRWGHRCFLLFSCFPYDNGRSRLYPALFIFQEKNEGTGRMSVVGVDAGGTLTKIVYKENGRLHFKTFSSEQQENVLQWLTLLAKHHKLYITGGKAEKWGETFPQAHIVGEFIAVCSGAKLLLKEEKSDLKQFILINIGTGTSIFKVDENGCERLLGSGLGGGTFMGLGGLLTGESDYYELVRLSKEGKRELVDLSVRDVYEAMNSPVPEHLTASNFAKGDSSSKKEDKLRALTNMIAETIILLASQASQAHKLEHFVFIGSTLKSNPALKEDLTQFQELLSYTPIFPEKGAYAGSLGAFEIGREAEHSQNRQ</sequence>
<keyword evidence="1" id="KW-0547">Nucleotide-binding</keyword>
<dbReference type="GO" id="GO:0005829">
    <property type="term" value="C:cytosol"/>
    <property type="evidence" value="ECO:0007669"/>
    <property type="project" value="TreeGrafter"/>
</dbReference>
<dbReference type="AlphaFoldDB" id="A0A5D4TVY5"/>
<reference evidence="4 5" key="1">
    <citation type="submission" date="2019-08" db="EMBL/GenBank/DDBJ databases">
        <title>Bacillus genomes from the desert of Cuatro Cienegas, Coahuila.</title>
        <authorList>
            <person name="Olmedo-Alvarez G."/>
        </authorList>
    </citation>
    <scope>NUCLEOTIDE SEQUENCE [LARGE SCALE GENOMIC DNA]</scope>
    <source>
        <strain evidence="4 5">CH87b_3T</strain>
    </source>
</reference>
<dbReference type="GO" id="GO:0005524">
    <property type="term" value="F:ATP binding"/>
    <property type="evidence" value="ECO:0007669"/>
    <property type="project" value="UniProtKB-KW"/>
</dbReference>